<comment type="catalytic activity">
    <reaction evidence="1 9">
        <text>(2R)-2-phosphoglycerate = (2R)-3-phosphoglycerate</text>
        <dbReference type="Rhea" id="RHEA:15901"/>
        <dbReference type="ChEBI" id="CHEBI:58272"/>
        <dbReference type="ChEBI" id="CHEBI:58289"/>
        <dbReference type="EC" id="5.4.2.12"/>
    </reaction>
</comment>
<evidence type="ECO:0000256" key="9">
    <source>
        <dbReference type="HAMAP-Rule" id="MF_01038"/>
    </source>
</evidence>
<comment type="pathway">
    <text evidence="3 9">Carbohydrate degradation; glycolysis; pyruvate from D-glyceraldehyde 3-phosphate: step 3/5.</text>
</comment>
<dbReference type="UniPathway" id="UPA00109">
    <property type="reaction ID" value="UER00186"/>
</dbReference>
<feature type="binding site" evidence="9 13">
    <location>
        <position position="15"/>
    </location>
    <ligand>
        <name>Mn(2+)</name>
        <dbReference type="ChEBI" id="CHEBI:29035"/>
        <label>2</label>
    </ligand>
</feature>
<evidence type="ECO:0000313" key="16">
    <source>
        <dbReference type="EMBL" id="AFZ52160.1"/>
    </source>
</evidence>
<dbReference type="KEGG" id="dsl:Dacsa_3683"/>
<feature type="binding site" evidence="9 13">
    <location>
        <position position="457"/>
    </location>
    <ligand>
        <name>Mn(2+)</name>
        <dbReference type="ChEBI" id="CHEBI:29035"/>
        <label>1</label>
    </ligand>
</feature>
<evidence type="ECO:0000256" key="8">
    <source>
        <dbReference type="ARBA" id="ARBA00023235"/>
    </source>
</evidence>
<keyword evidence="7 9" id="KW-0464">Manganese</keyword>
<dbReference type="SUPFAM" id="SSF64158">
    <property type="entry name" value="2,3-Bisphosphoglycerate-independent phosphoglycerate mutase, substrate-binding domain"/>
    <property type="match status" value="1"/>
</dbReference>
<comment type="subunit">
    <text evidence="9">Monomer.</text>
</comment>
<dbReference type="CDD" id="cd16010">
    <property type="entry name" value="iPGM"/>
    <property type="match status" value="1"/>
</dbReference>
<dbReference type="Pfam" id="PF01676">
    <property type="entry name" value="Metalloenzyme"/>
    <property type="match status" value="1"/>
</dbReference>
<keyword evidence="17" id="KW-1185">Reference proteome</keyword>
<dbReference type="Pfam" id="PF06415">
    <property type="entry name" value="iPGM_N"/>
    <property type="match status" value="1"/>
</dbReference>
<feature type="binding site" evidence="9 12">
    <location>
        <position position="331"/>
    </location>
    <ligand>
        <name>substrate</name>
    </ligand>
</feature>
<evidence type="ECO:0000256" key="10">
    <source>
        <dbReference type="NCBIfam" id="TIGR01307"/>
    </source>
</evidence>
<feature type="binding site" evidence="9 12">
    <location>
        <begin position="258"/>
        <end position="261"/>
    </location>
    <ligand>
        <name>substrate</name>
    </ligand>
</feature>
<dbReference type="GO" id="GO:0005829">
    <property type="term" value="C:cytosol"/>
    <property type="evidence" value="ECO:0007669"/>
    <property type="project" value="TreeGrafter"/>
</dbReference>
<dbReference type="GO" id="GO:0006096">
    <property type="term" value="P:glycolytic process"/>
    <property type="evidence" value="ECO:0007669"/>
    <property type="project" value="UniProtKB-UniRule"/>
</dbReference>
<evidence type="ECO:0000256" key="4">
    <source>
        <dbReference type="ARBA" id="ARBA00008819"/>
    </source>
</evidence>
<evidence type="ECO:0000256" key="2">
    <source>
        <dbReference type="ARBA" id="ARBA00002315"/>
    </source>
</evidence>
<dbReference type="SUPFAM" id="SSF53649">
    <property type="entry name" value="Alkaline phosphatase-like"/>
    <property type="match status" value="1"/>
</dbReference>
<dbReference type="EC" id="5.4.2.12" evidence="9 10"/>
<dbReference type="OrthoDB" id="9800863at2"/>
<dbReference type="Gene3D" id="3.40.1450.10">
    <property type="entry name" value="BPG-independent phosphoglycerate mutase, domain B"/>
    <property type="match status" value="1"/>
</dbReference>
<organism evidence="16 17">
    <name type="scientific">Dactylococcopsis salina (strain PCC 8305)</name>
    <name type="common">Myxobactron salinum</name>
    <dbReference type="NCBI Taxonomy" id="13035"/>
    <lineage>
        <taxon>Bacteria</taxon>
        <taxon>Bacillati</taxon>
        <taxon>Cyanobacteriota</taxon>
        <taxon>Cyanophyceae</taxon>
        <taxon>Nodosilineales</taxon>
        <taxon>Cymatolegaceae</taxon>
        <taxon>Dactylococcopsis</taxon>
    </lineage>
</organism>
<sequence>MTDAPIAPVVLVILDGWGENQSETANAIALGNTPIMDSLRAVYPLTQIKASGKAVGLPDGQMGNSEVGHLNIGAGRVVPQELVRISDAVEDGSILENAALLETCEKVKASDGKLHLMGLCSNGGVHSHLSHLLGLLKLAQAQGISEVCIHAFTDGRDTNPHAGVSAIEQIQEYIDQIGIGKIVTVSGRYYAMDRDHRWDRIQKAYDVIGQGECETETSPIELLKSHYDLKVTDEFIPPTRIASGGVEAGDGVIFFNFRPDRARQLTRAFTDPDFDGFDRTWINPLHFATFTQYDASLSVEVAFKPQNLTNILGEVIANAGLRQLRTAETEKYPHVTYFFNGGEEKPFTGEDRKLINSPLVSTYDKAPAMSAEAVTDVACEAVEQGIYSLVVINYANPDMVGHTGNLNAAISAIETVDSCLGRLLESISKMGGTALITADHGNSEYMADEAGNPWTAHTTNLVPFIFLEGEKRKIPGHGGEVQLREGGCLADIAPTILEILQLPQPQEMTGESLIATSNVQVKRNRTPVDISL</sequence>
<dbReference type="HOGENOM" id="CLU_026099_2_0_3"/>
<keyword evidence="6 9" id="KW-0324">Glycolysis</keyword>
<dbReference type="HAMAP" id="MF_01038">
    <property type="entry name" value="GpmI"/>
    <property type="match status" value="1"/>
</dbReference>
<feature type="binding site" evidence="9 13">
    <location>
        <position position="402"/>
    </location>
    <ligand>
        <name>Mn(2+)</name>
        <dbReference type="ChEBI" id="CHEBI:29035"/>
        <label>1</label>
    </ligand>
</feature>
<dbReference type="EMBL" id="CP003944">
    <property type="protein sequence ID" value="AFZ52160.1"/>
    <property type="molecule type" value="Genomic_DNA"/>
</dbReference>
<gene>
    <name evidence="9" type="primary">gpmI</name>
    <name evidence="16" type="ORF">Dacsa_3683</name>
</gene>
<feature type="binding site" evidence="9 12">
    <location>
        <position position="126"/>
    </location>
    <ligand>
        <name>substrate</name>
    </ligand>
</feature>
<feature type="binding site" evidence="9 13">
    <location>
        <position position="439"/>
    </location>
    <ligand>
        <name>Mn(2+)</name>
        <dbReference type="ChEBI" id="CHEBI:29035"/>
        <label>2</label>
    </ligand>
</feature>
<dbReference type="InterPro" id="IPR036646">
    <property type="entry name" value="PGAM_B_sf"/>
</dbReference>
<dbReference type="eggNOG" id="COG0696">
    <property type="taxonomic scope" value="Bacteria"/>
</dbReference>
<evidence type="ECO:0000256" key="12">
    <source>
        <dbReference type="PIRSR" id="PIRSR001492-2"/>
    </source>
</evidence>
<dbReference type="Proteomes" id="UP000010482">
    <property type="component" value="Chromosome"/>
</dbReference>
<evidence type="ECO:0000256" key="6">
    <source>
        <dbReference type="ARBA" id="ARBA00023152"/>
    </source>
</evidence>
<comment type="cofactor">
    <cofactor evidence="9">
        <name>Mn(2+)</name>
        <dbReference type="ChEBI" id="CHEBI:29035"/>
    </cofactor>
    <text evidence="9">Binds 2 manganese ions per subunit.</text>
</comment>
<dbReference type="PATRIC" id="fig|13035.3.peg.4164"/>
<dbReference type="AlphaFoldDB" id="K9Z0Q2"/>
<dbReference type="Gene3D" id="3.40.720.10">
    <property type="entry name" value="Alkaline Phosphatase, subunit A"/>
    <property type="match status" value="1"/>
</dbReference>
<feature type="binding site" evidence="9 12">
    <location>
        <position position="188"/>
    </location>
    <ligand>
        <name>substrate</name>
    </ligand>
</feature>
<dbReference type="GO" id="GO:0004619">
    <property type="term" value="F:phosphoglycerate mutase activity"/>
    <property type="evidence" value="ECO:0007669"/>
    <property type="project" value="UniProtKB-UniRule"/>
</dbReference>
<dbReference type="STRING" id="13035.Dacsa_3683"/>
<dbReference type="InterPro" id="IPR011258">
    <property type="entry name" value="BPG-indep_PGM_N"/>
</dbReference>
<evidence type="ECO:0000256" key="11">
    <source>
        <dbReference type="PIRSR" id="PIRSR001492-1"/>
    </source>
</evidence>
<dbReference type="InterPro" id="IPR005995">
    <property type="entry name" value="Pgm_bpd_ind"/>
</dbReference>
<evidence type="ECO:0000259" key="15">
    <source>
        <dbReference type="Pfam" id="PF06415"/>
    </source>
</evidence>
<evidence type="ECO:0000259" key="14">
    <source>
        <dbReference type="Pfam" id="PF01676"/>
    </source>
</evidence>
<feature type="binding site" evidence="9 12">
    <location>
        <begin position="156"/>
        <end position="157"/>
    </location>
    <ligand>
        <name>substrate</name>
    </ligand>
</feature>
<comment type="similarity">
    <text evidence="4 9">Belongs to the BPG-independent phosphoglycerate mutase family.</text>
</comment>
<dbReference type="NCBIfam" id="TIGR01307">
    <property type="entry name" value="pgm_bpd_ind"/>
    <property type="match status" value="1"/>
</dbReference>
<keyword evidence="8 9" id="KW-0413">Isomerase</keyword>
<keyword evidence="5 9" id="KW-0479">Metal-binding</keyword>
<evidence type="ECO:0000256" key="7">
    <source>
        <dbReference type="ARBA" id="ARBA00023211"/>
    </source>
</evidence>
<dbReference type="InterPro" id="IPR006124">
    <property type="entry name" value="Metalloenzyme"/>
</dbReference>
<comment type="function">
    <text evidence="2 9">Catalyzes the interconversion of 2-phosphoglycerate and 3-phosphoglycerate.</text>
</comment>
<evidence type="ECO:0000256" key="13">
    <source>
        <dbReference type="PIRSR" id="PIRSR001492-3"/>
    </source>
</evidence>
<feature type="domain" description="Metalloenzyme" evidence="14">
    <location>
        <begin position="8"/>
        <end position="503"/>
    </location>
</feature>
<feature type="binding site" evidence="9 12">
    <location>
        <position position="194"/>
    </location>
    <ligand>
        <name>substrate</name>
    </ligand>
</feature>
<evidence type="ECO:0000313" key="17">
    <source>
        <dbReference type="Proteomes" id="UP000010482"/>
    </source>
</evidence>
<evidence type="ECO:0000256" key="1">
    <source>
        <dbReference type="ARBA" id="ARBA00000370"/>
    </source>
</evidence>
<evidence type="ECO:0000256" key="3">
    <source>
        <dbReference type="ARBA" id="ARBA00004798"/>
    </source>
</evidence>
<protein>
    <recommendedName>
        <fullName evidence="9 10">2,3-bisphosphoglycerate-independent phosphoglycerate mutase</fullName>
        <shortName evidence="9">BPG-independent PGAM</shortName>
        <shortName evidence="9">Phosphoglyceromutase</shortName>
        <shortName evidence="9">iPGM</shortName>
        <ecNumber evidence="9 10">5.4.2.12</ecNumber>
    </recommendedName>
</protein>
<feature type="active site" description="Phosphoserine intermediate" evidence="9 11">
    <location>
        <position position="65"/>
    </location>
</feature>
<evidence type="ECO:0000256" key="5">
    <source>
        <dbReference type="ARBA" id="ARBA00022723"/>
    </source>
</evidence>
<accession>K9Z0Q2</accession>
<dbReference type="GO" id="GO:0030145">
    <property type="term" value="F:manganese ion binding"/>
    <property type="evidence" value="ECO:0007669"/>
    <property type="project" value="UniProtKB-UniRule"/>
</dbReference>
<dbReference type="PANTHER" id="PTHR31637:SF0">
    <property type="entry name" value="2,3-BISPHOSPHOGLYCERATE-INDEPENDENT PHOSPHOGLYCERATE MUTASE"/>
    <property type="match status" value="1"/>
</dbReference>
<dbReference type="GO" id="GO:0006007">
    <property type="term" value="P:glucose catabolic process"/>
    <property type="evidence" value="ECO:0007669"/>
    <property type="project" value="InterPro"/>
</dbReference>
<dbReference type="RefSeq" id="WP_015231133.1">
    <property type="nucleotide sequence ID" value="NC_019780.1"/>
</dbReference>
<dbReference type="FunFam" id="3.40.1450.10:FF:000002">
    <property type="entry name" value="2,3-bisphosphoglycerate-independent phosphoglycerate mutase"/>
    <property type="match status" value="1"/>
</dbReference>
<dbReference type="PIRSF" id="PIRSF001492">
    <property type="entry name" value="IPGAM"/>
    <property type="match status" value="1"/>
</dbReference>
<feature type="binding site" evidence="9 13">
    <location>
        <position position="65"/>
    </location>
    <ligand>
        <name>Mn(2+)</name>
        <dbReference type="ChEBI" id="CHEBI:29035"/>
        <label>2</label>
    </ligand>
</feature>
<proteinExistence type="inferred from homology"/>
<feature type="domain" description="BPG-independent PGAM N-terminal" evidence="15">
    <location>
        <begin position="85"/>
        <end position="294"/>
    </location>
</feature>
<feature type="binding site" evidence="9 13">
    <location>
        <position position="440"/>
    </location>
    <ligand>
        <name>Mn(2+)</name>
        <dbReference type="ChEBI" id="CHEBI:29035"/>
        <label>2</label>
    </ligand>
</feature>
<reference evidence="16" key="1">
    <citation type="submission" date="2012-04" db="EMBL/GenBank/DDBJ databases">
        <title>Finished genome of Dactylococcopsis salina PCC 8305.</title>
        <authorList>
            <consortium name="US DOE Joint Genome Institute"/>
            <person name="Gugger M."/>
            <person name="Coursin T."/>
            <person name="Rippka R."/>
            <person name="Tandeau De Marsac N."/>
            <person name="Huntemann M."/>
            <person name="Wei C.-L."/>
            <person name="Han J."/>
            <person name="Detter J.C."/>
            <person name="Han C."/>
            <person name="Tapia R."/>
            <person name="Daligault H."/>
            <person name="Chen A."/>
            <person name="Krypides N."/>
            <person name="Mavromatis K."/>
            <person name="Markowitz V."/>
            <person name="Szeto E."/>
            <person name="Ivanova N."/>
            <person name="Ovchinnikova G."/>
            <person name="Pagani I."/>
            <person name="Pati A."/>
            <person name="Goodwin L."/>
            <person name="Peters L."/>
            <person name="Pitluck S."/>
            <person name="Woyke T."/>
            <person name="Kerfeld C."/>
        </authorList>
    </citation>
    <scope>NUCLEOTIDE SEQUENCE [LARGE SCALE GENOMIC DNA]</scope>
    <source>
        <strain evidence="16">PCC 8305</strain>
    </source>
</reference>
<name>K9Z0Q2_DACS8</name>
<dbReference type="PANTHER" id="PTHR31637">
    <property type="entry name" value="2,3-BISPHOSPHOGLYCERATE-INDEPENDENT PHOSPHOGLYCERATE MUTASE"/>
    <property type="match status" value="1"/>
</dbReference>
<dbReference type="InterPro" id="IPR017850">
    <property type="entry name" value="Alkaline_phosphatase_core_sf"/>
</dbReference>
<feature type="binding site" evidence="9 13">
    <location>
        <position position="398"/>
    </location>
    <ligand>
        <name>Mn(2+)</name>
        <dbReference type="ChEBI" id="CHEBI:29035"/>
        <label>1</label>
    </ligand>
</feature>